<dbReference type="Gene3D" id="3.40.50.300">
    <property type="entry name" value="P-loop containing nucleotide triphosphate hydrolases"/>
    <property type="match status" value="1"/>
</dbReference>
<protein>
    <submittedName>
        <fullName evidence="1">Terminase large subunit</fullName>
    </submittedName>
</protein>
<proteinExistence type="predicted"/>
<gene>
    <name evidence="1" type="ORF">PNV70_12845</name>
</gene>
<dbReference type="AlphaFoldDB" id="A0AAW6E4H8"/>
<accession>A0AAW6E4H8</accession>
<dbReference type="EMBL" id="JAQMLS010000010">
    <property type="protein sequence ID" value="MDB8742951.1"/>
    <property type="molecule type" value="Genomic_DNA"/>
</dbReference>
<dbReference type="RefSeq" id="WP_243246477.1">
    <property type="nucleotide sequence ID" value="NZ_JADMNX010000010.1"/>
</dbReference>
<comment type="caution">
    <text evidence="1">The sequence shown here is derived from an EMBL/GenBank/DDBJ whole genome shotgun (WGS) entry which is preliminary data.</text>
</comment>
<sequence length="424" mass="47306">MAINDEGLWTHMKYGYSVPRRNGKSEILIMRALWGLIHGERVLYTAHRTTTSHNAWEKVIERLAKAGYTEKEDFKSTKQFGLERIEWLKDNDGGLINFRTRSSKGGLGEGYDLLVIDEAQEYTADQESALKYVVTDSANPQTLMCGTPPTAVSSGTVFYQYRRDTLSGTNVDSGWAEWSIPEMADAHDPELWYETNPSLGTILTERKIRSELGKDQTDDNIQRLGLWLRYNQKSAISREEWHNYQLDTVPTLSGTPELFFGVKYARYTANVSLAVAVKTSDGKIFVEAIDCRPVREGNGWIISYLRNPHARQVTIDGANGQAVLESDMKDAGVKCKAVLPKVSEVVQASAQFEQSLFADKICHAEQPALEQAVSNCEHRAIGSGGGFGYSSIMEGADISLLESVVLAHWSCANAKEKKKQKISY</sequence>
<dbReference type="InterPro" id="IPR027417">
    <property type="entry name" value="P-loop_NTPase"/>
</dbReference>
<evidence type="ECO:0000313" key="1">
    <source>
        <dbReference type="EMBL" id="MDB8742951.1"/>
    </source>
</evidence>
<dbReference type="SUPFAM" id="SSF52540">
    <property type="entry name" value="P-loop containing nucleoside triphosphate hydrolases"/>
    <property type="match status" value="1"/>
</dbReference>
<reference evidence="1" key="1">
    <citation type="submission" date="2023-01" db="EMBL/GenBank/DDBJ databases">
        <title>Human gut microbiome strain richness.</title>
        <authorList>
            <person name="Chen-Liaw A."/>
        </authorList>
    </citation>
    <scope>NUCLEOTIDE SEQUENCE</scope>
    <source>
        <strain evidence="1">D59st1_B8_D59t2_181005</strain>
    </source>
</reference>
<name>A0AAW6E4H8_9FIRM</name>
<organism evidence="1 2">
    <name type="scientific">Ruminococcus bicirculans</name>
    <name type="common">ex Wegman et al. 2014</name>
    <dbReference type="NCBI Taxonomy" id="1160721"/>
    <lineage>
        <taxon>Bacteria</taxon>
        <taxon>Bacillati</taxon>
        <taxon>Bacillota</taxon>
        <taxon>Clostridia</taxon>
        <taxon>Eubacteriales</taxon>
        <taxon>Oscillospiraceae</taxon>
        <taxon>Ruminococcus</taxon>
    </lineage>
</organism>
<evidence type="ECO:0000313" key="2">
    <source>
        <dbReference type="Proteomes" id="UP001211421"/>
    </source>
</evidence>
<dbReference type="Proteomes" id="UP001211421">
    <property type="component" value="Unassembled WGS sequence"/>
</dbReference>